<feature type="domain" description="MacB-like periplasmic core" evidence="8">
    <location>
        <begin position="99"/>
        <end position="313"/>
    </location>
</feature>
<feature type="domain" description="ABC3 transporter permease C-terminal" evidence="7">
    <location>
        <begin position="367"/>
        <end position="479"/>
    </location>
</feature>
<dbReference type="InterPro" id="IPR003838">
    <property type="entry name" value="ABC3_permease_C"/>
</dbReference>
<evidence type="ECO:0000256" key="5">
    <source>
        <dbReference type="ARBA" id="ARBA00023136"/>
    </source>
</evidence>
<comment type="subcellular location">
    <subcellularLocation>
        <location evidence="1">Cell membrane</location>
        <topology evidence="1">Multi-pass membrane protein</topology>
    </subcellularLocation>
</comment>
<evidence type="ECO:0000256" key="2">
    <source>
        <dbReference type="ARBA" id="ARBA00022475"/>
    </source>
</evidence>
<dbReference type="NCBIfam" id="NF038404">
    <property type="entry name" value="perm_prefix_2"/>
    <property type="match status" value="1"/>
</dbReference>
<dbReference type="Pfam" id="PF12704">
    <property type="entry name" value="MacB_PCD"/>
    <property type="match status" value="1"/>
</dbReference>
<reference evidence="9 10" key="1">
    <citation type="submission" date="2020-03" db="EMBL/GenBank/DDBJ databases">
        <authorList>
            <person name="Kim M.K."/>
        </authorList>
    </citation>
    <scope>NUCLEOTIDE SEQUENCE [LARGE SCALE GENOMIC DNA]</scope>
    <source>
        <strain evidence="9 10">BT328</strain>
    </source>
</reference>
<evidence type="ECO:0000256" key="3">
    <source>
        <dbReference type="ARBA" id="ARBA00022692"/>
    </source>
</evidence>
<evidence type="ECO:0000256" key="1">
    <source>
        <dbReference type="ARBA" id="ARBA00004651"/>
    </source>
</evidence>
<feature type="domain" description="ABC3 transporter permease C-terminal" evidence="7">
    <location>
        <begin position="747"/>
        <end position="858"/>
    </location>
</feature>
<evidence type="ECO:0000256" key="4">
    <source>
        <dbReference type="ARBA" id="ARBA00022989"/>
    </source>
</evidence>
<evidence type="ECO:0000259" key="8">
    <source>
        <dbReference type="Pfam" id="PF12704"/>
    </source>
</evidence>
<evidence type="ECO:0000256" key="6">
    <source>
        <dbReference type="SAM" id="Phobius"/>
    </source>
</evidence>
<dbReference type="InterPro" id="IPR025857">
    <property type="entry name" value="MacB_PCD"/>
</dbReference>
<evidence type="ECO:0000313" key="9">
    <source>
        <dbReference type="EMBL" id="QIP12906.1"/>
    </source>
</evidence>
<dbReference type="PANTHER" id="PTHR30572:SF18">
    <property type="entry name" value="ABC-TYPE MACROLIDE FAMILY EXPORT SYSTEM PERMEASE COMPONENT 2"/>
    <property type="match status" value="1"/>
</dbReference>
<gene>
    <name evidence="9" type="ORF">G8759_09870</name>
</gene>
<feature type="transmembrane region" description="Helical" evidence="6">
    <location>
        <begin position="97"/>
        <end position="121"/>
    </location>
</feature>
<keyword evidence="10" id="KW-1185">Reference proteome</keyword>
<proteinExistence type="predicted"/>
<keyword evidence="2" id="KW-1003">Cell membrane</keyword>
<dbReference type="PANTHER" id="PTHR30572">
    <property type="entry name" value="MEMBRANE COMPONENT OF TRANSPORTER-RELATED"/>
    <property type="match status" value="1"/>
</dbReference>
<sequence length="865" mass="98040">MATNPSPRWATWLLKTFGNPDTSEEVEGDLLELYDFWVQTVGVRKANWRYTFSALKLVRPFAKRKKTNGYPTSYLYSPTMIRNYFKIAWRNLLKYKLFSLINIVGLSLAIPSALMALIQIVNYYEYDNSHRDSDRIVRIITDEKNKDGELTNWASSPVLLAKHIKENFAGIDNSATIIRDFDWVLSNGIKTKNIKAIYTDESFFQLFNFPLEKGTYPVEPNTIVLTYETAQWFFRDANPIGNILENPKYGAFKIVGVLKPFNQKKTQFRTDAIVPMIGYRGLNSKTINWSALNAHTFIKIAKGKTSIDLDKQLSQTSAEVNKLIGPAVNTTLRFKAQYLAEISPSKEILKNDPYIQDYRSIYINFGFQLIIILLAAFNYINLTLARSMNRGREVGVRKVMGATKSQLILQFLTESVLVSYLALGIGLFLLWFIKKQVHVSWLNWDIDHLGYLILLFFIFNLILGLVAGASPSLILSSFQPVNVLKGSILPTTFGKIGLRKSLIIGQFTIALTYIFFTGHAFYQTNYMATDNENYRRDHILNINLAGNQNKQFAAEISTIKDVQKIGYTSLSFGNKPIYYSIKNSKNEAPRPAFYYATDHNFIDNMGLEIMAGKNLIENNSESPSPMIVVNQKLVENLKLGSEQDAIGKLILVNDTLSATIIGVVSNFCHYDYERKIEPIVFQYQPSLFKIMCLKTSAVNNRKALEATIKNVWKKHNPYLEMNALWLDTDMYERYYPYEDMQFAGMESTVILVIAILGLIGILTYSLEKRTKEIGIRKVMGATGSEVIKLMSADFIKLLAIATAIAIPLGIAIALYMNSYLVFNNGISYLTMSFLLLIVLGIALGVVGYFSWKAAQTNPAKTLRAE</sequence>
<evidence type="ECO:0000259" key="7">
    <source>
        <dbReference type="Pfam" id="PF02687"/>
    </source>
</evidence>
<dbReference type="Pfam" id="PF02687">
    <property type="entry name" value="FtsX"/>
    <property type="match status" value="2"/>
</dbReference>
<feature type="transmembrane region" description="Helical" evidence="6">
    <location>
        <begin position="797"/>
        <end position="816"/>
    </location>
</feature>
<feature type="transmembrane region" description="Helical" evidence="6">
    <location>
        <begin position="453"/>
        <end position="475"/>
    </location>
</feature>
<dbReference type="GO" id="GO:0005886">
    <property type="term" value="C:plasma membrane"/>
    <property type="evidence" value="ECO:0007669"/>
    <property type="project" value="UniProtKB-SubCell"/>
</dbReference>
<dbReference type="Proteomes" id="UP000501802">
    <property type="component" value="Chromosome"/>
</dbReference>
<feature type="transmembrane region" description="Helical" evidence="6">
    <location>
        <begin position="502"/>
        <end position="522"/>
    </location>
</feature>
<dbReference type="KEGG" id="spib:G8759_09870"/>
<keyword evidence="4 6" id="KW-1133">Transmembrane helix</keyword>
<feature type="transmembrane region" description="Helical" evidence="6">
    <location>
        <begin position="828"/>
        <end position="851"/>
    </location>
</feature>
<keyword evidence="3 6" id="KW-0812">Transmembrane</keyword>
<feature type="transmembrane region" description="Helical" evidence="6">
    <location>
        <begin position="748"/>
        <end position="766"/>
    </location>
</feature>
<dbReference type="InterPro" id="IPR047699">
    <property type="entry name" value="Permease_put_prefix"/>
</dbReference>
<name>A0A6G9AKQ4_9BACT</name>
<dbReference type="EMBL" id="CP050063">
    <property type="protein sequence ID" value="QIP12906.1"/>
    <property type="molecule type" value="Genomic_DNA"/>
</dbReference>
<dbReference type="RefSeq" id="WP_167207463.1">
    <property type="nucleotide sequence ID" value="NZ_CP050063.1"/>
</dbReference>
<protein>
    <submittedName>
        <fullName evidence="9">FtsX-like permease family protein</fullName>
    </submittedName>
</protein>
<accession>A0A6G9AKQ4</accession>
<evidence type="ECO:0000313" key="10">
    <source>
        <dbReference type="Proteomes" id="UP000501802"/>
    </source>
</evidence>
<organism evidence="9 10">
    <name type="scientific">Spirosoma aureum</name>
    <dbReference type="NCBI Taxonomy" id="2692134"/>
    <lineage>
        <taxon>Bacteria</taxon>
        <taxon>Pseudomonadati</taxon>
        <taxon>Bacteroidota</taxon>
        <taxon>Cytophagia</taxon>
        <taxon>Cytophagales</taxon>
        <taxon>Cytophagaceae</taxon>
        <taxon>Spirosoma</taxon>
    </lineage>
</organism>
<dbReference type="GO" id="GO:0022857">
    <property type="term" value="F:transmembrane transporter activity"/>
    <property type="evidence" value="ECO:0007669"/>
    <property type="project" value="TreeGrafter"/>
</dbReference>
<keyword evidence="5 6" id="KW-0472">Membrane</keyword>
<dbReference type="InterPro" id="IPR050250">
    <property type="entry name" value="Macrolide_Exporter_MacB"/>
</dbReference>
<dbReference type="AlphaFoldDB" id="A0A6G9AKQ4"/>
<feature type="transmembrane region" description="Helical" evidence="6">
    <location>
        <begin position="407"/>
        <end position="433"/>
    </location>
</feature>
<feature type="transmembrane region" description="Helical" evidence="6">
    <location>
        <begin position="361"/>
        <end position="382"/>
    </location>
</feature>